<proteinExistence type="inferred from homology"/>
<keyword evidence="5" id="KW-1185">Reference proteome</keyword>
<comment type="caution">
    <text evidence="4">The sequence shown here is derived from an EMBL/GenBank/DDBJ whole genome shotgun (WGS) entry which is preliminary data.</text>
</comment>
<evidence type="ECO:0000259" key="3">
    <source>
        <dbReference type="PROSITE" id="PS51668"/>
    </source>
</evidence>
<gene>
    <name evidence="4" type="ORF">DKT77_09265</name>
</gene>
<name>A0A2V2LFT7_9RHOB</name>
<dbReference type="PANTHER" id="PTHR12818:SF0">
    <property type="entry name" value="TRNA (ADENINE(37)-N6)-METHYLTRANSFERASE"/>
    <property type="match status" value="1"/>
</dbReference>
<dbReference type="PANTHER" id="PTHR12818">
    <property type="entry name" value="TRNA (ADENINE(37)-N6)-METHYLTRANSFERASE"/>
    <property type="match status" value="1"/>
</dbReference>
<dbReference type="GO" id="GO:0032259">
    <property type="term" value="P:methylation"/>
    <property type="evidence" value="ECO:0007669"/>
    <property type="project" value="UniProtKB-KW"/>
</dbReference>
<dbReference type="EMBL" id="QGKU01000032">
    <property type="protein sequence ID" value="PWR02761.1"/>
    <property type="molecule type" value="Genomic_DNA"/>
</dbReference>
<accession>A0A2V2LFT7</accession>
<protein>
    <submittedName>
        <fullName evidence="4">tRNA (N6-threonylcarbamoyladenosine(37)-N6)-methyltransferase TrmO</fullName>
    </submittedName>
</protein>
<comment type="similarity">
    <text evidence="2">Belongs to the tRNA methyltransferase O family.</text>
</comment>
<dbReference type="InterPro" id="IPR023370">
    <property type="entry name" value="TrmO-like_N"/>
</dbReference>
<reference evidence="4 5" key="1">
    <citation type="submission" date="2018-05" db="EMBL/GenBank/DDBJ databases">
        <title>Rhodobacteraceae gen. nov., sp. nov. isolated from sea water.</title>
        <authorList>
            <person name="Ren Y."/>
        </authorList>
    </citation>
    <scope>NUCLEOTIDE SEQUENCE [LARGE SCALE GENOMIC DNA]</scope>
    <source>
        <strain evidence="4 5">TG-679</strain>
    </source>
</reference>
<dbReference type="OrthoDB" id="9804309at2"/>
<evidence type="ECO:0000313" key="4">
    <source>
        <dbReference type="EMBL" id="PWR02761.1"/>
    </source>
</evidence>
<organism evidence="4 5">
    <name type="scientific">Meridianimarinicoccus roseus</name>
    <dbReference type="NCBI Taxonomy" id="2072018"/>
    <lineage>
        <taxon>Bacteria</taxon>
        <taxon>Pseudomonadati</taxon>
        <taxon>Pseudomonadota</taxon>
        <taxon>Alphaproteobacteria</taxon>
        <taxon>Rhodobacterales</taxon>
        <taxon>Paracoccaceae</taxon>
        <taxon>Meridianimarinicoccus</taxon>
    </lineage>
</organism>
<dbReference type="InterPro" id="IPR036414">
    <property type="entry name" value="YaeB_N_sf"/>
</dbReference>
<sequence length="160" mass="17143">MGDAPREGERLLPFDPGARADASLCFIGHIRSPWGPDTDTPKNIGRARETGQPAQIELAEGFGAGLAGLSVGQPIIVITWMHLGRRDLIVQAPRHADGPRGTFALRSPRRPNPVAMSTVRITSIDPEAGVIGIDATDAFDGTPVVDIKPWLETVDLPPRE</sequence>
<evidence type="ECO:0000256" key="1">
    <source>
        <dbReference type="ARBA" id="ARBA00022691"/>
    </source>
</evidence>
<evidence type="ECO:0000256" key="2">
    <source>
        <dbReference type="ARBA" id="ARBA00033753"/>
    </source>
</evidence>
<dbReference type="AlphaFoldDB" id="A0A2V2LFT7"/>
<dbReference type="GO" id="GO:0008168">
    <property type="term" value="F:methyltransferase activity"/>
    <property type="evidence" value="ECO:0007669"/>
    <property type="project" value="UniProtKB-KW"/>
</dbReference>
<keyword evidence="4" id="KW-0808">Transferase</keyword>
<dbReference type="RefSeq" id="WP_109811422.1">
    <property type="nucleotide sequence ID" value="NZ_QGKU01000032.1"/>
</dbReference>
<dbReference type="InterPro" id="IPR036413">
    <property type="entry name" value="YaeB-like_sf"/>
</dbReference>
<dbReference type="Pfam" id="PF01980">
    <property type="entry name" value="TrmO_N"/>
    <property type="match status" value="1"/>
</dbReference>
<dbReference type="SUPFAM" id="SSF118196">
    <property type="entry name" value="YaeB-like"/>
    <property type="match status" value="1"/>
</dbReference>
<dbReference type="InterPro" id="IPR040372">
    <property type="entry name" value="YaeB-like"/>
</dbReference>
<dbReference type="Gene3D" id="2.40.30.70">
    <property type="entry name" value="YaeB-like"/>
    <property type="match status" value="1"/>
</dbReference>
<evidence type="ECO:0000313" key="5">
    <source>
        <dbReference type="Proteomes" id="UP000245680"/>
    </source>
</evidence>
<dbReference type="PROSITE" id="PS51668">
    <property type="entry name" value="TSAA_2"/>
    <property type="match status" value="1"/>
</dbReference>
<keyword evidence="4" id="KW-0489">Methyltransferase</keyword>
<dbReference type="Proteomes" id="UP000245680">
    <property type="component" value="Unassembled WGS sequence"/>
</dbReference>
<keyword evidence="1" id="KW-0949">S-adenosyl-L-methionine</keyword>
<feature type="domain" description="TsaA-like" evidence="3">
    <location>
        <begin position="24"/>
        <end position="159"/>
    </location>
</feature>